<evidence type="ECO:0000256" key="1">
    <source>
        <dbReference type="SAM" id="Coils"/>
    </source>
</evidence>
<accession>A0A1I2VW39</accession>
<evidence type="ECO:0000313" key="2">
    <source>
        <dbReference type="EMBL" id="SFG92607.1"/>
    </source>
</evidence>
<reference evidence="3" key="1">
    <citation type="submission" date="2016-10" db="EMBL/GenBank/DDBJ databases">
        <authorList>
            <person name="Varghese N."/>
            <person name="Submissions S."/>
        </authorList>
    </citation>
    <scope>NUCLEOTIDE SEQUENCE [LARGE SCALE GENOMIC DNA]</scope>
    <source>
        <strain evidence="3">Gh-105</strain>
    </source>
</reference>
<keyword evidence="3" id="KW-1185">Reference proteome</keyword>
<dbReference type="STRING" id="582675.SAMN05192565_11773"/>
<keyword evidence="1" id="KW-0175">Coiled coil</keyword>
<proteinExistence type="predicted"/>
<name>A0A1I2VW39_9HYPH</name>
<sequence length="121" mass="13458">MSENAWESRVSTVALHLHRSAKAAEGLSRIVAALAPGDSIKGKVRKAHELTGLSYSRTREIWYGRARRIDESELKAIEAAIPPDMESDLAYLRSLETRVAAMRQELEGLRSRMEGAALDRP</sequence>
<feature type="coiled-coil region" evidence="1">
    <location>
        <begin position="92"/>
        <end position="119"/>
    </location>
</feature>
<protein>
    <submittedName>
        <fullName evidence="2">Uncharacterized protein</fullName>
    </submittedName>
</protein>
<gene>
    <name evidence="2" type="ORF">SAMN05192565_11773</name>
</gene>
<dbReference type="Proteomes" id="UP000199229">
    <property type="component" value="Unassembled WGS sequence"/>
</dbReference>
<evidence type="ECO:0000313" key="3">
    <source>
        <dbReference type="Proteomes" id="UP000199229"/>
    </source>
</evidence>
<organism evidence="2 3">
    <name type="scientific">Methylobacterium gossipiicola</name>
    <dbReference type="NCBI Taxonomy" id="582675"/>
    <lineage>
        <taxon>Bacteria</taxon>
        <taxon>Pseudomonadati</taxon>
        <taxon>Pseudomonadota</taxon>
        <taxon>Alphaproteobacteria</taxon>
        <taxon>Hyphomicrobiales</taxon>
        <taxon>Methylobacteriaceae</taxon>
        <taxon>Methylobacterium</taxon>
    </lineage>
</organism>
<dbReference type="EMBL" id="FOPM01000017">
    <property type="protein sequence ID" value="SFG92607.1"/>
    <property type="molecule type" value="Genomic_DNA"/>
</dbReference>
<dbReference type="AlphaFoldDB" id="A0A1I2VW39"/>